<dbReference type="Gene3D" id="3.30.750.24">
    <property type="entry name" value="STAS domain"/>
    <property type="match status" value="1"/>
</dbReference>
<name>A0A914CVB4_9BILA</name>
<evidence type="ECO:0000313" key="8">
    <source>
        <dbReference type="WBParaSite" id="ACRNAN_scaffold1514.g10893.t1"/>
    </source>
</evidence>
<dbReference type="AlphaFoldDB" id="A0A914CVB4"/>
<sequence length="343" mass="38597">MKIVDHIPKGLPAPIVPNFSQIPELLPDAIVIAIVTYAVTFSIGKLFGRKNKYRVDPRQELRSLAICQILPCFFLCHPSSVNLSRATIVEQAGAKTQITNLVSAAFMLIVMLWAGPILEPLPMCVLSAIIFVVLLNVLKQFGELKSLWKASKYDFTIWVFAFFVTILWDVSQGLVASIVFSLFTIIVRIQWADTKQIAKIGDTELYKDIESHPVYHYRPDVSIFHFNAPLLYVNSERFKEHALNIISDAQTSYFKPQFLILDASGITSCDKIGALTISELAEELSQIHVTLLIACPSDQLREICESCHVYKTVPSCLFFPTVHDATLFVTEKQVQNILEVKHI</sequence>
<proteinExistence type="predicted"/>
<evidence type="ECO:0000313" key="7">
    <source>
        <dbReference type="Proteomes" id="UP000887540"/>
    </source>
</evidence>
<protein>
    <submittedName>
        <fullName evidence="8">STAS domain-containing protein</fullName>
    </submittedName>
</protein>
<keyword evidence="2 5" id="KW-0812">Transmembrane</keyword>
<reference evidence="8" key="1">
    <citation type="submission" date="2022-11" db="UniProtKB">
        <authorList>
            <consortium name="WormBaseParasite"/>
        </authorList>
    </citation>
    <scope>IDENTIFICATION</scope>
</reference>
<dbReference type="PROSITE" id="PS50801">
    <property type="entry name" value="STAS"/>
    <property type="match status" value="1"/>
</dbReference>
<organism evidence="7 8">
    <name type="scientific">Acrobeloides nanus</name>
    <dbReference type="NCBI Taxonomy" id="290746"/>
    <lineage>
        <taxon>Eukaryota</taxon>
        <taxon>Metazoa</taxon>
        <taxon>Ecdysozoa</taxon>
        <taxon>Nematoda</taxon>
        <taxon>Chromadorea</taxon>
        <taxon>Rhabditida</taxon>
        <taxon>Tylenchina</taxon>
        <taxon>Cephalobomorpha</taxon>
        <taxon>Cephaloboidea</taxon>
        <taxon>Cephalobidae</taxon>
        <taxon>Acrobeloides</taxon>
    </lineage>
</organism>
<dbReference type="Pfam" id="PF00916">
    <property type="entry name" value="Sulfate_transp"/>
    <property type="match status" value="1"/>
</dbReference>
<evidence type="ECO:0000256" key="2">
    <source>
        <dbReference type="ARBA" id="ARBA00022692"/>
    </source>
</evidence>
<dbReference type="GO" id="GO:0016020">
    <property type="term" value="C:membrane"/>
    <property type="evidence" value="ECO:0007669"/>
    <property type="project" value="UniProtKB-SubCell"/>
</dbReference>
<feature type="transmembrane region" description="Helical" evidence="5">
    <location>
        <begin position="98"/>
        <end position="114"/>
    </location>
</feature>
<keyword evidence="7" id="KW-1185">Reference proteome</keyword>
<keyword evidence="4 5" id="KW-0472">Membrane</keyword>
<evidence type="ECO:0000259" key="6">
    <source>
        <dbReference type="PROSITE" id="PS50801"/>
    </source>
</evidence>
<feature type="domain" description="STAS" evidence="6">
    <location>
        <begin position="211"/>
        <end position="329"/>
    </location>
</feature>
<dbReference type="PANTHER" id="PTHR11814">
    <property type="entry name" value="SULFATE TRANSPORTER"/>
    <property type="match status" value="1"/>
</dbReference>
<evidence type="ECO:0000256" key="4">
    <source>
        <dbReference type="ARBA" id="ARBA00023136"/>
    </source>
</evidence>
<dbReference type="InterPro" id="IPR001902">
    <property type="entry name" value="SLC26A/SulP_fam"/>
</dbReference>
<dbReference type="Proteomes" id="UP000887540">
    <property type="component" value="Unplaced"/>
</dbReference>
<dbReference type="InterPro" id="IPR002645">
    <property type="entry name" value="STAS_dom"/>
</dbReference>
<keyword evidence="3 5" id="KW-1133">Transmembrane helix</keyword>
<comment type="subcellular location">
    <subcellularLocation>
        <location evidence="1">Membrane</location>
        <topology evidence="1">Multi-pass membrane protein</topology>
    </subcellularLocation>
</comment>
<dbReference type="SUPFAM" id="SSF52091">
    <property type="entry name" value="SpoIIaa-like"/>
    <property type="match status" value="1"/>
</dbReference>
<evidence type="ECO:0000256" key="5">
    <source>
        <dbReference type="SAM" id="Phobius"/>
    </source>
</evidence>
<dbReference type="GO" id="GO:0055085">
    <property type="term" value="P:transmembrane transport"/>
    <property type="evidence" value="ECO:0007669"/>
    <property type="project" value="InterPro"/>
</dbReference>
<accession>A0A914CVB4</accession>
<dbReference type="Pfam" id="PF01740">
    <property type="entry name" value="STAS"/>
    <property type="match status" value="1"/>
</dbReference>
<dbReference type="CDD" id="cd07042">
    <property type="entry name" value="STAS_SulP_like_sulfate_transporter"/>
    <property type="match status" value="1"/>
</dbReference>
<feature type="transmembrane region" description="Helical" evidence="5">
    <location>
        <begin position="120"/>
        <end position="138"/>
    </location>
</feature>
<feature type="transmembrane region" description="Helical" evidence="5">
    <location>
        <begin position="29"/>
        <end position="48"/>
    </location>
</feature>
<evidence type="ECO:0000256" key="3">
    <source>
        <dbReference type="ARBA" id="ARBA00022989"/>
    </source>
</evidence>
<dbReference type="InterPro" id="IPR036513">
    <property type="entry name" value="STAS_dom_sf"/>
</dbReference>
<dbReference type="InterPro" id="IPR011547">
    <property type="entry name" value="SLC26A/SulP_dom"/>
</dbReference>
<dbReference type="WBParaSite" id="ACRNAN_scaffold1514.g10893.t1">
    <property type="protein sequence ID" value="ACRNAN_scaffold1514.g10893.t1"/>
    <property type="gene ID" value="ACRNAN_scaffold1514.g10893"/>
</dbReference>
<evidence type="ECO:0000256" key="1">
    <source>
        <dbReference type="ARBA" id="ARBA00004141"/>
    </source>
</evidence>